<dbReference type="SUPFAM" id="SSF50129">
    <property type="entry name" value="GroES-like"/>
    <property type="match status" value="1"/>
</dbReference>
<evidence type="ECO:0000256" key="2">
    <source>
        <dbReference type="ARBA" id="ARBA00008072"/>
    </source>
</evidence>
<dbReference type="Pfam" id="PF08240">
    <property type="entry name" value="ADH_N"/>
    <property type="match status" value="1"/>
</dbReference>
<sequence length="370" mass="39813">MSTSDHKFEGWLGLDPSAAEGKMQWGEFEPKPWEETDVDIKVTHCGICGSDLHTLRSGWGPTRYPCVVGHEIVGTVVRVGSKAEGGLKVGDRVGVGAQSDSCLGRKGDCEMCATEQENYCPAQTGTYNSVYLNGGKSYGGYALYNRTPSHFVVKIPDAISSAHAAPMLCAGVTTYSPLKHHGVGPGKTVGIIGLGGLGHFGVMWAKALKADKVVVISRTSGKKDDALKLGADDFIATAEDPEWAKKHASTLDVILCTVSSSSMPLMDYLSLLRFDGTFVQLGAPDDGLPSIQQFPLILKRLKITGSLIGSPNELKEMLQLAVDQNVRPWVDEIPMKDANRAIVEMEAGKPRYRYVLTNESRGTTQLKAGL</sequence>
<protein>
    <recommendedName>
        <fullName evidence="9">alcohol dehydrogenase (NADP(+))</fullName>
        <ecNumber evidence="9">1.1.1.2</ecNumber>
    </recommendedName>
</protein>
<dbReference type="InterPro" id="IPR013154">
    <property type="entry name" value="ADH-like_N"/>
</dbReference>
<evidence type="ECO:0000256" key="10">
    <source>
        <dbReference type="ARBA" id="ARBA00050997"/>
    </source>
</evidence>
<dbReference type="InterPro" id="IPR020843">
    <property type="entry name" value="ER"/>
</dbReference>
<evidence type="ECO:0000256" key="8">
    <source>
        <dbReference type="ARBA" id="ARBA00023002"/>
    </source>
</evidence>
<dbReference type="Gene3D" id="3.90.180.10">
    <property type="entry name" value="Medium-chain alcohol dehydrogenases, catalytic domain"/>
    <property type="match status" value="1"/>
</dbReference>
<keyword evidence="5 11" id="KW-0479">Metal-binding</keyword>
<dbReference type="Gene3D" id="3.40.50.720">
    <property type="entry name" value="NAD(P)-binding Rossmann-like Domain"/>
    <property type="match status" value="1"/>
</dbReference>
<reference evidence="13" key="1">
    <citation type="journal article" date="2023" name="Mol. Phylogenet. Evol.">
        <title>Genome-scale phylogeny and comparative genomics of the fungal order Sordariales.</title>
        <authorList>
            <person name="Hensen N."/>
            <person name="Bonometti L."/>
            <person name="Westerberg I."/>
            <person name="Brannstrom I.O."/>
            <person name="Guillou S."/>
            <person name="Cros-Aarteil S."/>
            <person name="Calhoun S."/>
            <person name="Haridas S."/>
            <person name="Kuo A."/>
            <person name="Mondo S."/>
            <person name="Pangilinan J."/>
            <person name="Riley R."/>
            <person name="LaButti K."/>
            <person name="Andreopoulos B."/>
            <person name="Lipzen A."/>
            <person name="Chen C."/>
            <person name="Yan M."/>
            <person name="Daum C."/>
            <person name="Ng V."/>
            <person name="Clum A."/>
            <person name="Steindorff A."/>
            <person name="Ohm R.A."/>
            <person name="Martin F."/>
            <person name="Silar P."/>
            <person name="Natvig D.O."/>
            <person name="Lalanne C."/>
            <person name="Gautier V."/>
            <person name="Ament-Velasquez S.L."/>
            <person name="Kruys A."/>
            <person name="Hutchinson M.I."/>
            <person name="Powell A.J."/>
            <person name="Barry K."/>
            <person name="Miller A.N."/>
            <person name="Grigoriev I.V."/>
            <person name="Debuchy R."/>
            <person name="Gladieux P."/>
            <person name="Hiltunen Thoren M."/>
            <person name="Johannesson H."/>
        </authorList>
    </citation>
    <scope>NUCLEOTIDE SEQUENCE</scope>
    <source>
        <strain evidence="13">CBS 359.72</strain>
    </source>
</reference>
<dbReference type="GO" id="GO:0008106">
    <property type="term" value="F:alcohol dehydrogenase (NADP+) activity"/>
    <property type="evidence" value="ECO:0007669"/>
    <property type="project" value="UniProtKB-EC"/>
</dbReference>
<gene>
    <name evidence="13" type="ORF">C7999DRAFT_43348</name>
</gene>
<keyword evidence="8" id="KW-0560">Oxidoreductase</keyword>
<dbReference type="GO" id="GO:0006066">
    <property type="term" value="P:alcohol metabolic process"/>
    <property type="evidence" value="ECO:0007669"/>
    <property type="project" value="UniProtKB-ARBA"/>
</dbReference>
<dbReference type="InterPro" id="IPR047109">
    <property type="entry name" value="CAD-like"/>
</dbReference>
<keyword evidence="14" id="KW-1185">Reference proteome</keyword>
<keyword evidence="7" id="KW-0521">NADP</keyword>
<keyword evidence="4" id="KW-0597">Phosphoprotein</keyword>
<dbReference type="SMART" id="SM00829">
    <property type="entry name" value="PKS_ER"/>
    <property type="match status" value="1"/>
</dbReference>
<dbReference type="PROSITE" id="PS00059">
    <property type="entry name" value="ADH_ZINC"/>
    <property type="match status" value="1"/>
</dbReference>
<dbReference type="CDD" id="cd05283">
    <property type="entry name" value="CAD1"/>
    <property type="match status" value="1"/>
</dbReference>
<evidence type="ECO:0000256" key="1">
    <source>
        <dbReference type="ARBA" id="ARBA00001947"/>
    </source>
</evidence>
<proteinExistence type="inferred from homology"/>
<comment type="cofactor">
    <cofactor evidence="1 11">
        <name>Zn(2+)</name>
        <dbReference type="ChEBI" id="CHEBI:29105"/>
    </cofactor>
</comment>
<evidence type="ECO:0000313" key="14">
    <source>
        <dbReference type="Proteomes" id="UP001303647"/>
    </source>
</evidence>
<organism evidence="13 14">
    <name type="scientific">Corynascus novoguineensis</name>
    <dbReference type="NCBI Taxonomy" id="1126955"/>
    <lineage>
        <taxon>Eukaryota</taxon>
        <taxon>Fungi</taxon>
        <taxon>Dikarya</taxon>
        <taxon>Ascomycota</taxon>
        <taxon>Pezizomycotina</taxon>
        <taxon>Sordariomycetes</taxon>
        <taxon>Sordariomycetidae</taxon>
        <taxon>Sordariales</taxon>
        <taxon>Chaetomiaceae</taxon>
        <taxon>Corynascus</taxon>
    </lineage>
</organism>
<comment type="similarity">
    <text evidence="2 11">Belongs to the zinc-containing alcohol dehydrogenase family.</text>
</comment>
<dbReference type="EMBL" id="MU857712">
    <property type="protein sequence ID" value="KAK4245097.1"/>
    <property type="molecule type" value="Genomic_DNA"/>
</dbReference>
<dbReference type="InterPro" id="IPR002328">
    <property type="entry name" value="ADH_Zn_CS"/>
</dbReference>
<dbReference type="InterPro" id="IPR011032">
    <property type="entry name" value="GroES-like_sf"/>
</dbReference>
<dbReference type="Pfam" id="PF00107">
    <property type="entry name" value="ADH_zinc_N"/>
    <property type="match status" value="1"/>
</dbReference>
<dbReference type="GO" id="GO:0008270">
    <property type="term" value="F:zinc ion binding"/>
    <property type="evidence" value="ECO:0007669"/>
    <property type="project" value="InterPro"/>
</dbReference>
<dbReference type="Proteomes" id="UP001303647">
    <property type="component" value="Unassembled WGS sequence"/>
</dbReference>
<evidence type="ECO:0000256" key="9">
    <source>
        <dbReference type="ARBA" id="ARBA00024074"/>
    </source>
</evidence>
<evidence type="ECO:0000256" key="4">
    <source>
        <dbReference type="ARBA" id="ARBA00022553"/>
    </source>
</evidence>
<dbReference type="InterPro" id="IPR013149">
    <property type="entry name" value="ADH-like_C"/>
</dbReference>
<accession>A0AAN7CPK5</accession>
<evidence type="ECO:0000256" key="3">
    <source>
        <dbReference type="ARBA" id="ARBA00011738"/>
    </source>
</evidence>
<dbReference type="PANTHER" id="PTHR42683">
    <property type="entry name" value="ALDEHYDE REDUCTASE"/>
    <property type="match status" value="1"/>
</dbReference>
<evidence type="ECO:0000313" key="13">
    <source>
        <dbReference type="EMBL" id="KAK4245097.1"/>
    </source>
</evidence>
<comment type="caution">
    <text evidence="13">The sequence shown here is derived from an EMBL/GenBank/DDBJ whole genome shotgun (WGS) entry which is preliminary data.</text>
</comment>
<name>A0AAN7CPK5_9PEZI</name>
<dbReference type="SUPFAM" id="SSF51735">
    <property type="entry name" value="NAD(P)-binding Rossmann-fold domains"/>
    <property type="match status" value="1"/>
</dbReference>
<evidence type="ECO:0000256" key="11">
    <source>
        <dbReference type="RuleBase" id="RU361277"/>
    </source>
</evidence>
<evidence type="ECO:0000256" key="7">
    <source>
        <dbReference type="ARBA" id="ARBA00022857"/>
    </source>
</evidence>
<evidence type="ECO:0000256" key="5">
    <source>
        <dbReference type="ARBA" id="ARBA00022723"/>
    </source>
</evidence>
<feature type="domain" description="Enoyl reductase (ER)" evidence="12">
    <location>
        <begin position="21"/>
        <end position="356"/>
    </location>
</feature>
<comment type="catalytic activity">
    <reaction evidence="10">
        <text>a primary alcohol + NADP(+) = an aldehyde + NADPH + H(+)</text>
        <dbReference type="Rhea" id="RHEA:15937"/>
        <dbReference type="ChEBI" id="CHEBI:15378"/>
        <dbReference type="ChEBI" id="CHEBI:15734"/>
        <dbReference type="ChEBI" id="CHEBI:17478"/>
        <dbReference type="ChEBI" id="CHEBI:57783"/>
        <dbReference type="ChEBI" id="CHEBI:58349"/>
        <dbReference type="EC" id="1.1.1.2"/>
    </reaction>
    <physiologicalReaction direction="left-to-right" evidence="10">
        <dbReference type="Rhea" id="RHEA:15938"/>
    </physiologicalReaction>
    <physiologicalReaction direction="right-to-left" evidence="10">
        <dbReference type="Rhea" id="RHEA:15939"/>
    </physiologicalReaction>
</comment>
<reference evidence="13" key="2">
    <citation type="submission" date="2023-05" db="EMBL/GenBank/DDBJ databases">
        <authorList>
            <consortium name="Lawrence Berkeley National Laboratory"/>
            <person name="Steindorff A."/>
            <person name="Hensen N."/>
            <person name="Bonometti L."/>
            <person name="Westerberg I."/>
            <person name="Brannstrom I.O."/>
            <person name="Guillou S."/>
            <person name="Cros-Aarteil S."/>
            <person name="Calhoun S."/>
            <person name="Haridas S."/>
            <person name="Kuo A."/>
            <person name="Mondo S."/>
            <person name="Pangilinan J."/>
            <person name="Riley R."/>
            <person name="Labutti K."/>
            <person name="Andreopoulos B."/>
            <person name="Lipzen A."/>
            <person name="Chen C."/>
            <person name="Yanf M."/>
            <person name="Daum C."/>
            <person name="Ng V."/>
            <person name="Clum A."/>
            <person name="Ohm R."/>
            <person name="Martin F."/>
            <person name="Silar P."/>
            <person name="Natvig D."/>
            <person name="Lalanne C."/>
            <person name="Gautier V."/>
            <person name="Ament-Velasquez S.L."/>
            <person name="Kruys A."/>
            <person name="Hutchinson M.I."/>
            <person name="Powell A.J."/>
            <person name="Barry K."/>
            <person name="Miller A.N."/>
            <person name="Grigoriev I.V."/>
            <person name="Debuchy R."/>
            <person name="Gladieux P."/>
            <person name="Thoren M.H."/>
            <person name="Johannesson H."/>
        </authorList>
    </citation>
    <scope>NUCLEOTIDE SEQUENCE</scope>
    <source>
        <strain evidence="13">CBS 359.72</strain>
    </source>
</reference>
<dbReference type="EC" id="1.1.1.2" evidence="9"/>
<dbReference type="InterPro" id="IPR036291">
    <property type="entry name" value="NAD(P)-bd_dom_sf"/>
</dbReference>
<comment type="subunit">
    <text evidence="3">Homodimer.</text>
</comment>
<evidence type="ECO:0000256" key="6">
    <source>
        <dbReference type="ARBA" id="ARBA00022833"/>
    </source>
</evidence>
<dbReference type="AlphaFoldDB" id="A0AAN7CPK5"/>
<evidence type="ECO:0000259" key="12">
    <source>
        <dbReference type="SMART" id="SM00829"/>
    </source>
</evidence>
<keyword evidence="6 11" id="KW-0862">Zinc</keyword>
<dbReference type="FunFam" id="3.40.50.720:FF:000158">
    <property type="entry name" value="Zinc-binding alcohol dehydrogenase"/>
    <property type="match status" value="1"/>
</dbReference>